<dbReference type="Pfam" id="PF10970">
    <property type="entry name" value="GerPE"/>
    <property type="match status" value="1"/>
</dbReference>
<dbReference type="EMBL" id="NPOA01000008">
    <property type="protein sequence ID" value="PAV29241.1"/>
    <property type="molecule type" value="Genomic_DNA"/>
</dbReference>
<organism evidence="1 2">
    <name type="scientific">Virgibacillus profundi</name>
    <dbReference type="NCBI Taxonomy" id="2024555"/>
    <lineage>
        <taxon>Bacteria</taxon>
        <taxon>Bacillati</taxon>
        <taxon>Bacillota</taxon>
        <taxon>Bacilli</taxon>
        <taxon>Bacillales</taxon>
        <taxon>Bacillaceae</taxon>
        <taxon>Virgibacillus</taxon>
    </lineage>
</organism>
<accession>A0A2A2IB66</accession>
<sequence>MEKRTAEISNIRTISISYSSIFTIGDTVTTTQKSRGIAVQQEGATFTKEDNLHFRDYPIFNREANWLKPKYSVHTNTIHHAESIHVQNVSLIGVSSSSVFQVGSINNITGDARIKHFRKLQS</sequence>
<comment type="caution">
    <text evidence="1">The sequence shown here is derived from an EMBL/GenBank/DDBJ whole genome shotgun (WGS) entry which is preliminary data.</text>
</comment>
<reference evidence="1 2" key="1">
    <citation type="submission" date="2017-08" db="EMBL/GenBank/DDBJ databases">
        <title>Virgibacillus indicus sp. nov. and Virgibacillus profoundi sp. nov, two moderately halophilic bacteria isolated from marine sediment by using the Microfluidic Streak Plate.</title>
        <authorList>
            <person name="Xu B."/>
            <person name="Hu B."/>
            <person name="Wang J."/>
            <person name="Zhu Y."/>
            <person name="Huang L."/>
            <person name="Du W."/>
            <person name="Huang Y."/>
        </authorList>
    </citation>
    <scope>NUCLEOTIDE SEQUENCE [LARGE SCALE GENOMIC DNA]</scope>
    <source>
        <strain evidence="1 2">IO3-P3-H5</strain>
    </source>
</reference>
<name>A0A2A2IB66_9BACI</name>
<gene>
    <name evidence="1" type="ORF">CIL05_12660</name>
</gene>
<keyword evidence="2" id="KW-1185">Reference proteome</keyword>
<dbReference type="InterPro" id="IPR024496">
    <property type="entry name" value="Spore_germ_GerPE"/>
</dbReference>
<evidence type="ECO:0000313" key="1">
    <source>
        <dbReference type="EMBL" id="PAV29241.1"/>
    </source>
</evidence>
<evidence type="ECO:0000313" key="2">
    <source>
        <dbReference type="Proteomes" id="UP000218887"/>
    </source>
</evidence>
<dbReference type="OrthoDB" id="2599887at2"/>
<dbReference type="Proteomes" id="UP000218887">
    <property type="component" value="Unassembled WGS sequence"/>
</dbReference>
<protein>
    <submittedName>
        <fullName evidence="1">Uncharacterized protein</fullName>
    </submittedName>
</protein>
<dbReference type="AlphaFoldDB" id="A0A2A2IB66"/>
<proteinExistence type="predicted"/>
<dbReference type="RefSeq" id="WP_095655912.1">
    <property type="nucleotide sequence ID" value="NZ_NPOA01000008.1"/>
</dbReference>